<protein>
    <submittedName>
        <fullName evidence="1">Unannotated protein</fullName>
    </submittedName>
</protein>
<name>A0A6J6SQ93_9ZZZZ</name>
<evidence type="ECO:0000313" key="1">
    <source>
        <dbReference type="EMBL" id="CAB4737081.1"/>
    </source>
</evidence>
<dbReference type="EMBL" id="CAFBOS010000121">
    <property type="protein sequence ID" value="CAB5004636.1"/>
    <property type="molecule type" value="Genomic_DNA"/>
</dbReference>
<evidence type="ECO:0000313" key="2">
    <source>
        <dbReference type="EMBL" id="CAB4836176.1"/>
    </source>
</evidence>
<proteinExistence type="predicted"/>
<organism evidence="1">
    <name type="scientific">freshwater metagenome</name>
    <dbReference type="NCBI Taxonomy" id="449393"/>
    <lineage>
        <taxon>unclassified sequences</taxon>
        <taxon>metagenomes</taxon>
        <taxon>ecological metagenomes</taxon>
    </lineage>
</organism>
<reference evidence="1" key="1">
    <citation type="submission" date="2020-05" db="EMBL/GenBank/DDBJ databases">
        <authorList>
            <person name="Chiriac C."/>
            <person name="Salcher M."/>
            <person name="Ghai R."/>
            <person name="Kavagutti S V."/>
        </authorList>
    </citation>
    <scope>NUCLEOTIDE SEQUENCE</scope>
</reference>
<dbReference type="EMBL" id="CAEZYR010000024">
    <property type="protein sequence ID" value="CAB4737081.1"/>
    <property type="molecule type" value="Genomic_DNA"/>
</dbReference>
<evidence type="ECO:0000313" key="3">
    <source>
        <dbReference type="EMBL" id="CAB5004636.1"/>
    </source>
</evidence>
<sequence>MTAAVMADRNAHEAVHHAADIATAWGTVRPGDPA</sequence>
<gene>
    <name evidence="1" type="ORF">UFOPK2754_00899</name>
    <name evidence="2" type="ORF">UFOPK3139_02737</name>
    <name evidence="3" type="ORF">UFOPK3967_01874</name>
</gene>
<dbReference type="AlphaFoldDB" id="A0A6J6SQ93"/>
<accession>A0A6J6SQ93</accession>
<dbReference type="EMBL" id="CAFABA010000157">
    <property type="protein sequence ID" value="CAB4836176.1"/>
    <property type="molecule type" value="Genomic_DNA"/>
</dbReference>